<dbReference type="HOGENOM" id="CLU_3375191_0_0_4"/>
<evidence type="ECO:0000313" key="1">
    <source>
        <dbReference type="EMBL" id="ACB44626.1"/>
    </source>
</evidence>
<organism evidence="1">
    <name type="scientific">Polynucleobacter necessarius subsp. necessarius (strain STIR1)</name>
    <dbReference type="NCBI Taxonomy" id="452638"/>
    <lineage>
        <taxon>Bacteria</taxon>
        <taxon>Pseudomonadati</taxon>
        <taxon>Pseudomonadota</taxon>
        <taxon>Betaproteobacteria</taxon>
        <taxon>Burkholderiales</taxon>
        <taxon>Burkholderiaceae</taxon>
        <taxon>Polynucleobacter</taxon>
    </lineage>
</organism>
<proteinExistence type="predicted"/>
<protein>
    <submittedName>
        <fullName evidence="1">Uncharacterized protein</fullName>
    </submittedName>
</protein>
<accession>B1XRZ1</accession>
<dbReference type="STRING" id="452638.Pnec_1544"/>
<sequence length="34" mass="3879">MNQRKPAAKAGFFIDRFLVRGRLQLDDDAFHMGG</sequence>
<dbReference type="EMBL" id="CP001010">
    <property type="protein sequence ID" value="ACB44626.1"/>
    <property type="molecule type" value="Genomic_DNA"/>
</dbReference>
<dbReference type="AlphaFoldDB" id="B1XRZ1"/>
<reference evidence="1" key="1">
    <citation type="submission" date="2008-03" db="EMBL/GenBank/DDBJ databases">
        <title>Complete sequence of Polynucleobacter necessarius STIR1.</title>
        <authorList>
            <consortium name="US DOE Joint Genome Institute"/>
            <person name="Copeland A."/>
            <person name="Lucas S."/>
            <person name="Lapidus A."/>
            <person name="Barry K."/>
            <person name="Detter J.C."/>
            <person name="Glavina del Rio T."/>
            <person name="Hammon N."/>
            <person name="Israni S."/>
            <person name="Dalin E."/>
            <person name="Tice H."/>
            <person name="Pitluck S."/>
            <person name="Chain P."/>
            <person name="Malfatti S."/>
            <person name="Shin M."/>
            <person name="Vergez L."/>
            <person name="Schmutz J."/>
            <person name="Larimer F."/>
            <person name="Land M."/>
            <person name="Hauser L."/>
            <person name="Kyrpides N."/>
            <person name="Kim E."/>
            <person name="Hahn M."/>
            <person name="Richardson P."/>
        </authorList>
    </citation>
    <scope>NUCLEOTIDE SEQUENCE [LARGE SCALE GENOMIC DNA]</scope>
    <source>
        <strain evidence="1">STIR1</strain>
    </source>
</reference>
<gene>
    <name evidence="1" type="ordered locus">Pnec_1544</name>
</gene>
<name>B1XRZ1_POLNS</name>
<dbReference type="KEGG" id="pne:Pnec_1544"/>